<comment type="caution">
    <text evidence="17">The sequence shown here is derived from an EMBL/GenBank/DDBJ whole genome shotgun (WGS) entry which is preliminary data.</text>
</comment>
<evidence type="ECO:0000256" key="9">
    <source>
        <dbReference type="ARBA" id="ARBA00022786"/>
    </source>
</evidence>
<dbReference type="GO" id="GO:0008270">
    <property type="term" value="F:zinc ion binding"/>
    <property type="evidence" value="ECO:0007669"/>
    <property type="project" value="UniProtKB-KW"/>
</dbReference>
<evidence type="ECO:0000256" key="2">
    <source>
        <dbReference type="ARBA" id="ARBA00004167"/>
    </source>
</evidence>
<dbReference type="SUPFAM" id="SSF57850">
    <property type="entry name" value="RING/U-box"/>
    <property type="match status" value="1"/>
</dbReference>
<evidence type="ECO:0000256" key="1">
    <source>
        <dbReference type="ARBA" id="ARBA00000900"/>
    </source>
</evidence>
<comment type="pathway">
    <text evidence="3">Protein modification; protein ubiquitination.</text>
</comment>
<sequence length="204" mass="23054">MYMVPSPASATGEAQPSFWSPAVISLVASVGTVFLLFCYYTIIRKICSELGIGTLRNQAQRHLLNEANPDDPSLQFHSRGLDDSTVQSLPIIRFLKDEKEKYSILKNTDCAVCLGEFEDGEQLKFLPKCSHSFHVSCINMWFMSHSNCPLCRTHVFELSMSDECSVSMDSLLETLRREDLVQERTAHYQNLQSEILRNHAAETG</sequence>
<accession>A0A218XVX5</accession>
<evidence type="ECO:0000313" key="19">
    <source>
        <dbReference type="Proteomes" id="UP000197138"/>
    </source>
</evidence>
<dbReference type="EMBL" id="PGOL01001016">
    <property type="protein sequence ID" value="PKI61673.1"/>
    <property type="molecule type" value="Genomic_DNA"/>
</dbReference>
<dbReference type="GO" id="GO:0016567">
    <property type="term" value="P:protein ubiquitination"/>
    <property type="evidence" value="ECO:0007669"/>
    <property type="project" value="UniProtKB-UniPathway"/>
</dbReference>
<keyword evidence="11 15" id="KW-1133">Transmembrane helix</keyword>
<feature type="domain" description="RING-type" evidence="16">
    <location>
        <begin position="110"/>
        <end position="152"/>
    </location>
</feature>
<dbReference type="EC" id="2.3.2.27" evidence="4"/>
<evidence type="ECO:0000256" key="10">
    <source>
        <dbReference type="ARBA" id="ARBA00022833"/>
    </source>
</evidence>
<evidence type="ECO:0000256" key="4">
    <source>
        <dbReference type="ARBA" id="ARBA00012483"/>
    </source>
</evidence>
<dbReference type="PROSITE" id="PS50089">
    <property type="entry name" value="ZF_RING_2"/>
    <property type="match status" value="1"/>
</dbReference>
<comment type="similarity">
    <text evidence="13">Belongs to the RING-type zinc finger family. ATL subfamily.</text>
</comment>
<dbReference type="OrthoDB" id="9984778at2759"/>
<reference evidence="17" key="2">
    <citation type="submission" date="2017-06" db="EMBL/GenBank/DDBJ databases">
        <title>The pomegranate genome and the genomics of punicalagin biosynthesis.</title>
        <authorList>
            <person name="Xu C."/>
        </authorList>
    </citation>
    <scope>NUCLEOTIDE SEQUENCE [LARGE SCALE GENOMIC DNA]</scope>
    <source>
        <tissue evidence="17">Fresh leaf</tissue>
    </source>
</reference>
<dbReference type="GeneID" id="116198801"/>
<keyword evidence="10" id="KW-0862">Zinc</keyword>
<dbReference type="Proteomes" id="UP000197138">
    <property type="component" value="Unassembled WGS sequence"/>
</dbReference>
<keyword evidence="20" id="KW-1185">Reference proteome</keyword>
<dbReference type="InterPro" id="IPR044600">
    <property type="entry name" value="ATL1/ATL16-like"/>
</dbReference>
<evidence type="ECO:0000256" key="3">
    <source>
        <dbReference type="ARBA" id="ARBA00004906"/>
    </source>
</evidence>
<evidence type="ECO:0000256" key="13">
    <source>
        <dbReference type="ARBA" id="ARBA00024209"/>
    </source>
</evidence>
<protein>
    <recommendedName>
        <fullName evidence="4">RING-type E3 ubiquitin transferase</fullName>
        <ecNumber evidence="4">2.3.2.27</ecNumber>
    </recommendedName>
</protein>
<keyword evidence="9" id="KW-0833">Ubl conjugation pathway</keyword>
<feature type="transmembrane region" description="Helical" evidence="15">
    <location>
        <begin position="20"/>
        <end position="42"/>
    </location>
</feature>
<name>A0A218XVX5_PUNGR</name>
<gene>
    <name evidence="17" type="ORF">CDL15_Pgr024070</name>
    <name evidence="18" type="ORF">CRG98_017897</name>
</gene>
<evidence type="ECO:0000256" key="5">
    <source>
        <dbReference type="ARBA" id="ARBA00022679"/>
    </source>
</evidence>
<dbReference type="FunFam" id="3.30.40.10:FF:000187">
    <property type="entry name" value="E3 ubiquitin-protein ligase ATL6"/>
    <property type="match status" value="1"/>
</dbReference>
<evidence type="ECO:0000256" key="15">
    <source>
        <dbReference type="SAM" id="Phobius"/>
    </source>
</evidence>
<evidence type="ECO:0000256" key="8">
    <source>
        <dbReference type="ARBA" id="ARBA00022771"/>
    </source>
</evidence>
<dbReference type="Gene3D" id="3.30.40.10">
    <property type="entry name" value="Zinc/RING finger domain, C3HC4 (zinc finger)"/>
    <property type="match status" value="1"/>
</dbReference>
<dbReference type="GO" id="GO:0061630">
    <property type="term" value="F:ubiquitin protein ligase activity"/>
    <property type="evidence" value="ECO:0007669"/>
    <property type="project" value="UniProtKB-EC"/>
</dbReference>
<organism evidence="17 19">
    <name type="scientific">Punica granatum</name>
    <name type="common">Pomegranate</name>
    <dbReference type="NCBI Taxonomy" id="22663"/>
    <lineage>
        <taxon>Eukaryota</taxon>
        <taxon>Viridiplantae</taxon>
        <taxon>Streptophyta</taxon>
        <taxon>Embryophyta</taxon>
        <taxon>Tracheophyta</taxon>
        <taxon>Spermatophyta</taxon>
        <taxon>Magnoliopsida</taxon>
        <taxon>eudicotyledons</taxon>
        <taxon>Gunneridae</taxon>
        <taxon>Pentapetalae</taxon>
        <taxon>rosids</taxon>
        <taxon>malvids</taxon>
        <taxon>Myrtales</taxon>
        <taxon>Lythraceae</taxon>
        <taxon>Punica</taxon>
    </lineage>
</organism>
<evidence type="ECO:0000313" key="20">
    <source>
        <dbReference type="Proteomes" id="UP000233551"/>
    </source>
</evidence>
<dbReference type="PANTHER" id="PTHR46913">
    <property type="entry name" value="RING-H2 FINGER PROTEIN ATL16"/>
    <property type="match status" value="1"/>
</dbReference>
<dbReference type="GO" id="GO:0016020">
    <property type="term" value="C:membrane"/>
    <property type="evidence" value="ECO:0007669"/>
    <property type="project" value="UniProtKB-SubCell"/>
</dbReference>
<keyword evidence="6 15" id="KW-0812">Transmembrane</keyword>
<evidence type="ECO:0000256" key="12">
    <source>
        <dbReference type="ARBA" id="ARBA00023136"/>
    </source>
</evidence>
<dbReference type="Pfam" id="PF13639">
    <property type="entry name" value="zf-RING_2"/>
    <property type="match status" value="1"/>
</dbReference>
<evidence type="ECO:0000313" key="17">
    <source>
        <dbReference type="EMBL" id="OWM89325.1"/>
    </source>
</evidence>
<keyword evidence="12 15" id="KW-0472">Membrane</keyword>
<dbReference type="STRING" id="22663.A0A218XVX5"/>
<evidence type="ECO:0000259" key="16">
    <source>
        <dbReference type="PROSITE" id="PS50089"/>
    </source>
</evidence>
<comment type="subcellular location">
    <subcellularLocation>
        <location evidence="2">Membrane</location>
        <topology evidence="2">Single-pass membrane protein</topology>
    </subcellularLocation>
</comment>
<reference evidence="19" key="1">
    <citation type="journal article" date="2017" name="Plant J.">
        <title>The pomegranate (Punica granatum L.) genome and the genomics of punicalagin biosynthesis.</title>
        <authorList>
            <person name="Qin G."/>
            <person name="Xu C."/>
            <person name="Ming R."/>
            <person name="Tang H."/>
            <person name="Guyot R."/>
            <person name="Kramer E.M."/>
            <person name="Hu Y."/>
            <person name="Yi X."/>
            <person name="Qi Y."/>
            <person name="Xu X."/>
            <person name="Gao Z."/>
            <person name="Pan H."/>
            <person name="Jian J."/>
            <person name="Tian Y."/>
            <person name="Yue Z."/>
            <person name="Xu Y."/>
        </authorList>
    </citation>
    <scope>NUCLEOTIDE SEQUENCE [LARGE SCALE GENOMIC DNA]</scope>
    <source>
        <strain evidence="19">cv. Dabenzi</strain>
    </source>
</reference>
<proteinExistence type="inferred from homology"/>
<keyword evidence="5" id="KW-0808">Transferase</keyword>
<evidence type="ECO:0000256" key="11">
    <source>
        <dbReference type="ARBA" id="ARBA00022989"/>
    </source>
</evidence>
<dbReference type="CDD" id="cd16461">
    <property type="entry name" value="RING-H2_EL5-like"/>
    <property type="match status" value="1"/>
</dbReference>
<dbReference type="PANTHER" id="PTHR46913:SF1">
    <property type="entry name" value="RING-H2 FINGER PROTEIN ATL16"/>
    <property type="match status" value="1"/>
</dbReference>
<reference evidence="18 20" key="3">
    <citation type="submission" date="2017-11" db="EMBL/GenBank/DDBJ databases">
        <title>De-novo sequencing of pomegranate (Punica granatum L.) genome.</title>
        <authorList>
            <person name="Akparov Z."/>
            <person name="Amiraslanov A."/>
            <person name="Hajiyeva S."/>
            <person name="Abbasov M."/>
            <person name="Kaur K."/>
            <person name="Hamwieh A."/>
            <person name="Solovyev V."/>
            <person name="Salamov A."/>
            <person name="Braich B."/>
            <person name="Kosarev P."/>
            <person name="Mahmoud A."/>
            <person name="Hajiyev E."/>
            <person name="Babayeva S."/>
            <person name="Izzatullayeva V."/>
            <person name="Mammadov A."/>
            <person name="Mammadov A."/>
            <person name="Sharifova S."/>
            <person name="Ojaghi J."/>
            <person name="Eynullazada K."/>
            <person name="Bayramov B."/>
            <person name="Abdulazimova A."/>
            <person name="Shahmuradov I."/>
        </authorList>
    </citation>
    <scope>NUCLEOTIDE SEQUENCE [LARGE SCALE GENOMIC DNA]</scope>
    <source>
        <strain evidence="18">AG2017</strain>
        <strain evidence="20">cv. AG2017</strain>
        <tissue evidence="18">Leaf</tissue>
    </source>
</reference>
<dbReference type="InterPro" id="IPR013083">
    <property type="entry name" value="Znf_RING/FYVE/PHD"/>
</dbReference>
<evidence type="ECO:0000256" key="7">
    <source>
        <dbReference type="ARBA" id="ARBA00022723"/>
    </source>
</evidence>
<keyword evidence="7" id="KW-0479">Metal-binding</keyword>
<dbReference type="EMBL" id="MTKT01000666">
    <property type="protein sequence ID" value="OWM89325.1"/>
    <property type="molecule type" value="Genomic_DNA"/>
</dbReference>
<dbReference type="InterPro" id="IPR001841">
    <property type="entry name" value="Znf_RING"/>
</dbReference>
<evidence type="ECO:0000256" key="6">
    <source>
        <dbReference type="ARBA" id="ARBA00022692"/>
    </source>
</evidence>
<dbReference type="AlphaFoldDB" id="A0A218XVX5"/>
<comment type="catalytic activity">
    <reaction evidence="1">
        <text>S-ubiquitinyl-[E2 ubiquitin-conjugating enzyme]-L-cysteine + [acceptor protein]-L-lysine = [E2 ubiquitin-conjugating enzyme]-L-cysteine + N(6)-ubiquitinyl-[acceptor protein]-L-lysine.</text>
        <dbReference type="EC" id="2.3.2.27"/>
    </reaction>
</comment>
<dbReference type="SMART" id="SM00184">
    <property type="entry name" value="RING"/>
    <property type="match status" value="1"/>
</dbReference>
<keyword evidence="8 14" id="KW-0863">Zinc-finger</keyword>
<evidence type="ECO:0000256" key="14">
    <source>
        <dbReference type="PROSITE-ProRule" id="PRU00175"/>
    </source>
</evidence>
<dbReference type="UniPathway" id="UPA00143"/>
<evidence type="ECO:0000313" key="18">
    <source>
        <dbReference type="EMBL" id="PKI61673.1"/>
    </source>
</evidence>
<dbReference type="Proteomes" id="UP000233551">
    <property type="component" value="Unassembled WGS sequence"/>
</dbReference>